<comment type="caution">
    <text evidence="1">The sequence shown here is derived from an EMBL/GenBank/DDBJ whole genome shotgun (WGS) entry which is preliminary data.</text>
</comment>
<gene>
    <name evidence="1" type="ORF">GTP45_24925</name>
</gene>
<name>A0A7X4GVQ9_9BURK</name>
<dbReference type="AlphaFoldDB" id="A0A7X4GVQ9"/>
<keyword evidence="2" id="KW-1185">Reference proteome</keyword>
<sequence length="187" mass="20352">MIVALTGVDGDSAVSDLAEDLAMLRVAAGKRVLLVSPNPGAYDAQLYDDLVVDASPHGAIKADASLKRASVILALLHPESLEQPDDYAALLARLQVAQRINPGVRVLVTVAHGRRPLTAHQAGCLLVFVAQLPQARLADTLVLDDSADTYHSRHSELELHAYKADRKLCAPEVRHLYREIFRPAWRA</sequence>
<organism evidence="1 2">
    <name type="scientific">Duganella rivi</name>
    <dbReference type="NCBI Taxonomy" id="2666083"/>
    <lineage>
        <taxon>Bacteria</taxon>
        <taxon>Pseudomonadati</taxon>
        <taxon>Pseudomonadota</taxon>
        <taxon>Betaproteobacteria</taxon>
        <taxon>Burkholderiales</taxon>
        <taxon>Oxalobacteraceae</taxon>
        <taxon>Telluria group</taxon>
        <taxon>Duganella</taxon>
    </lineage>
</organism>
<protein>
    <submittedName>
        <fullName evidence="1">Uncharacterized protein</fullName>
    </submittedName>
</protein>
<reference evidence="1 2" key="1">
    <citation type="submission" date="2019-12" db="EMBL/GenBank/DDBJ databases">
        <title>Novel species isolated from a subtropical stream in China.</title>
        <authorList>
            <person name="Lu H."/>
        </authorList>
    </citation>
    <scope>NUCLEOTIDE SEQUENCE [LARGE SCALE GENOMIC DNA]</scope>
    <source>
        <strain evidence="1 2">FT55W</strain>
    </source>
</reference>
<evidence type="ECO:0000313" key="2">
    <source>
        <dbReference type="Proteomes" id="UP000450012"/>
    </source>
</evidence>
<dbReference type="Proteomes" id="UP000450012">
    <property type="component" value="Unassembled WGS sequence"/>
</dbReference>
<dbReference type="EMBL" id="WWCK01000007">
    <property type="protein sequence ID" value="MYM70070.1"/>
    <property type="molecule type" value="Genomic_DNA"/>
</dbReference>
<accession>A0A7X4GVQ9</accession>
<dbReference type="RefSeq" id="WP_161016550.1">
    <property type="nucleotide sequence ID" value="NZ_WWCK01000007.1"/>
</dbReference>
<evidence type="ECO:0000313" key="1">
    <source>
        <dbReference type="EMBL" id="MYM70070.1"/>
    </source>
</evidence>
<proteinExistence type="predicted"/>